<evidence type="ECO:0000313" key="5">
    <source>
        <dbReference type="Proteomes" id="UP000317369"/>
    </source>
</evidence>
<gene>
    <name evidence="4" type="primary">yocH</name>
    <name evidence="4" type="ORF">KS4_10330</name>
</gene>
<accession>A0A517YRZ5</accession>
<reference evidence="4 5" key="1">
    <citation type="submission" date="2019-02" db="EMBL/GenBank/DDBJ databases">
        <title>Deep-cultivation of Planctomycetes and their phenomic and genomic characterization uncovers novel biology.</title>
        <authorList>
            <person name="Wiegand S."/>
            <person name="Jogler M."/>
            <person name="Boedeker C."/>
            <person name="Pinto D."/>
            <person name="Vollmers J."/>
            <person name="Rivas-Marin E."/>
            <person name="Kohn T."/>
            <person name="Peeters S.H."/>
            <person name="Heuer A."/>
            <person name="Rast P."/>
            <person name="Oberbeckmann S."/>
            <person name="Bunk B."/>
            <person name="Jeske O."/>
            <person name="Meyerdierks A."/>
            <person name="Storesund J.E."/>
            <person name="Kallscheuer N."/>
            <person name="Luecker S."/>
            <person name="Lage O.M."/>
            <person name="Pohl T."/>
            <person name="Merkel B.J."/>
            <person name="Hornburger P."/>
            <person name="Mueller R.-W."/>
            <person name="Bruemmer F."/>
            <person name="Labrenz M."/>
            <person name="Spormann A.M."/>
            <person name="Op den Camp H."/>
            <person name="Overmann J."/>
            <person name="Amann R."/>
            <person name="Jetten M.S.M."/>
            <person name="Mascher T."/>
            <person name="Medema M.H."/>
            <person name="Devos D.P."/>
            <person name="Kaster A.-K."/>
            <person name="Ovreas L."/>
            <person name="Rohde M."/>
            <person name="Galperin M.Y."/>
            <person name="Jogler C."/>
        </authorList>
    </citation>
    <scope>NUCLEOTIDE SEQUENCE [LARGE SCALE GENOMIC DNA]</scope>
    <source>
        <strain evidence="4 5">KS4</strain>
    </source>
</reference>
<evidence type="ECO:0000256" key="2">
    <source>
        <dbReference type="SAM" id="Phobius"/>
    </source>
</evidence>
<keyword evidence="2" id="KW-0472">Membrane</keyword>
<dbReference type="InterPro" id="IPR010611">
    <property type="entry name" value="3D_dom"/>
</dbReference>
<dbReference type="EMBL" id="CP036425">
    <property type="protein sequence ID" value="QDU32994.1"/>
    <property type="molecule type" value="Genomic_DNA"/>
</dbReference>
<dbReference type="Pfam" id="PF06725">
    <property type="entry name" value="3D"/>
    <property type="match status" value="1"/>
</dbReference>
<proteinExistence type="predicted"/>
<dbReference type="CDD" id="cd14667">
    <property type="entry name" value="3D_containing_proteins"/>
    <property type="match status" value="1"/>
</dbReference>
<protein>
    <submittedName>
        <fullName evidence="4">Cell wall-binding protein YocH</fullName>
    </submittedName>
</protein>
<keyword evidence="1" id="KW-0732">Signal</keyword>
<name>A0A517YRZ5_9BACT</name>
<evidence type="ECO:0000256" key="1">
    <source>
        <dbReference type="ARBA" id="ARBA00022729"/>
    </source>
</evidence>
<dbReference type="GO" id="GO:0019867">
    <property type="term" value="C:outer membrane"/>
    <property type="evidence" value="ECO:0007669"/>
    <property type="project" value="InterPro"/>
</dbReference>
<evidence type="ECO:0000259" key="3">
    <source>
        <dbReference type="Pfam" id="PF06725"/>
    </source>
</evidence>
<dbReference type="KEGG" id="pcor:KS4_10330"/>
<keyword evidence="5" id="KW-1185">Reference proteome</keyword>
<organism evidence="4 5">
    <name type="scientific">Poriferisphaera corsica</name>
    <dbReference type="NCBI Taxonomy" id="2528020"/>
    <lineage>
        <taxon>Bacteria</taxon>
        <taxon>Pseudomonadati</taxon>
        <taxon>Planctomycetota</taxon>
        <taxon>Phycisphaerae</taxon>
        <taxon>Phycisphaerales</taxon>
        <taxon>Phycisphaeraceae</taxon>
        <taxon>Poriferisphaera</taxon>
    </lineage>
</organism>
<dbReference type="PANTHER" id="PTHR39160">
    <property type="entry name" value="CELL WALL-BINDING PROTEIN YOCH"/>
    <property type="match status" value="1"/>
</dbReference>
<dbReference type="InterPro" id="IPR051933">
    <property type="entry name" value="Resuscitation_pf_RpfB"/>
</dbReference>
<keyword evidence="2" id="KW-1133">Transmembrane helix</keyword>
<dbReference type="GO" id="GO:0009254">
    <property type="term" value="P:peptidoglycan turnover"/>
    <property type="evidence" value="ECO:0007669"/>
    <property type="project" value="InterPro"/>
</dbReference>
<dbReference type="GO" id="GO:0004553">
    <property type="term" value="F:hydrolase activity, hydrolyzing O-glycosyl compounds"/>
    <property type="evidence" value="ECO:0007669"/>
    <property type="project" value="InterPro"/>
</dbReference>
<dbReference type="PANTHER" id="PTHR39160:SF4">
    <property type="entry name" value="RESUSCITATION-PROMOTING FACTOR RPFB"/>
    <property type="match status" value="1"/>
</dbReference>
<evidence type="ECO:0000313" key="4">
    <source>
        <dbReference type="EMBL" id="QDU32994.1"/>
    </source>
</evidence>
<dbReference type="InterPro" id="IPR059180">
    <property type="entry name" value="3D_YorM"/>
</dbReference>
<feature type="transmembrane region" description="Helical" evidence="2">
    <location>
        <begin position="43"/>
        <end position="65"/>
    </location>
</feature>
<dbReference type="AlphaFoldDB" id="A0A517YRZ5"/>
<feature type="domain" description="3D" evidence="3">
    <location>
        <begin position="184"/>
        <end position="245"/>
    </location>
</feature>
<dbReference type="Proteomes" id="UP000317369">
    <property type="component" value="Chromosome"/>
</dbReference>
<keyword evidence="2" id="KW-0812">Transmembrane</keyword>
<sequence length="249" mass="27453">MEGPIPGNTNVAHGWAVYYGRIGETQLNREKERRENVRAHEGVVSPLLVIGLVFASLSLLAVCVYKVRGAVQGEGSGVGTVSLMAVVPEQEETHVLEYYMPEAFGEVVSNEAIDEVEVDAEPELQLIESWDEEYLMFDGKMMRKKGTLRMKVTAYSPDYRSCGKWADGITASGKSVETNGGNLVAADTRLLPFGTVLTIPGYNQGHPVQVLDRGGKIKENRLDVLYPTHEIALKWGVQNLEVEVWESAE</sequence>